<name>A0A6I6LEG4_9SPHN</name>
<reference evidence="16" key="1">
    <citation type="submission" date="2019-01" db="EMBL/GenBank/DDBJ databases">
        <title>Sphingorhabdus lacus sp.nov., isolated from an oligotrophic freshwater lake.</title>
        <authorList>
            <person name="Park M."/>
        </authorList>
    </citation>
    <scope>NUCLEOTIDE SEQUENCE [LARGE SCALE GENOMIC DNA]</scope>
    <source>
        <strain evidence="16">IMCC1753</strain>
    </source>
</reference>
<protein>
    <submittedName>
        <fullName evidence="15">TonB-dependent receptor</fullName>
    </submittedName>
</protein>
<dbReference type="PROSITE" id="PS52016">
    <property type="entry name" value="TONB_DEPENDENT_REC_3"/>
    <property type="match status" value="1"/>
</dbReference>
<evidence type="ECO:0000256" key="5">
    <source>
        <dbReference type="ARBA" id="ARBA00022692"/>
    </source>
</evidence>
<keyword evidence="6" id="KW-0408">Iron</keyword>
<evidence type="ECO:0000256" key="4">
    <source>
        <dbReference type="ARBA" id="ARBA00022496"/>
    </source>
</evidence>
<dbReference type="SUPFAM" id="SSF56935">
    <property type="entry name" value="Porins"/>
    <property type="match status" value="1"/>
</dbReference>
<feature type="domain" description="TonB-dependent receptor plug" evidence="14">
    <location>
        <begin position="77"/>
        <end position="187"/>
    </location>
</feature>
<dbReference type="InterPro" id="IPR000531">
    <property type="entry name" value="Beta-barrel_TonB"/>
</dbReference>
<dbReference type="InterPro" id="IPR012910">
    <property type="entry name" value="Plug_dom"/>
</dbReference>
<evidence type="ECO:0000256" key="9">
    <source>
        <dbReference type="ARBA" id="ARBA00023136"/>
    </source>
</evidence>
<dbReference type="Pfam" id="PF07715">
    <property type="entry name" value="Plug"/>
    <property type="match status" value="1"/>
</dbReference>
<evidence type="ECO:0000256" key="12">
    <source>
        <dbReference type="RuleBase" id="RU003357"/>
    </source>
</evidence>
<feature type="domain" description="TonB-dependent receptor-like beta-barrel" evidence="13">
    <location>
        <begin position="287"/>
        <end position="737"/>
    </location>
</feature>
<evidence type="ECO:0000256" key="10">
    <source>
        <dbReference type="ARBA" id="ARBA00023237"/>
    </source>
</evidence>
<evidence type="ECO:0000256" key="2">
    <source>
        <dbReference type="ARBA" id="ARBA00022448"/>
    </source>
</evidence>
<keyword evidence="7" id="KW-0406">Ion transport</keyword>
<dbReference type="Gene3D" id="2.40.170.20">
    <property type="entry name" value="TonB-dependent receptor, beta-barrel domain"/>
    <property type="match status" value="1"/>
</dbReference>
<dbReference type="AlphaFoldDB" id="A0A6I6LEG4"/>
<gene>
    <name evidence="15" type="ORF">EUU25_09490</name>
</gene>
<evidence type="ECO:0000256" key="7">
    <source>
        <dbReference type="ARBA" id="ARBA00023065"/>
    </source>
</evidence>
<dbReference type="Proteomes" id="UP000428803">
    <property type="component" value="Chromosome"/>
</dbReference>
<evidence type="ECO:0000256" key="6">
    <source>
        <dbReference type="ARBA" id="ARBA00023004"/>
    </source>
</evidence>
<dbReference type="KEGG" id="slaa:EUU25_09490"/>
<evidence type="ECO:0000313" key="15">
    <source>
        <dbReference type="EMBL" id="QGY80832.1"/>
    </source>
</evidence>
<evidence type="ECO:0000259" key="14">
    <source>
        <dbReference type="Pfam" id="PF07715"/>
    </source>
</evidence>
<sequence length="770" mass="83585">MMARLTVPEVHRFFFDPLTFRESPMRSIHSTIVSGVAIAIASTSLFVAPAAAQDAAAAEDEGLTEIVVTAQRREENLQDIPLSVDVVSGEKLDAINAGGGDIRAFAGRVPSLNIESSFGRTFPRFYIRGLGNTDFDLNASQPVSIVYDDVVLENPILKGFPVFDVDRVEVLRGPQGTLFGRNTPAGIVKFDSVRPDKEGANYLKASFGRFNTAGIETGIGGKVTDSLSIRGSLSWQRRSDWVDNIDNFNNGSDLEGYADLAARLQVQYAPADNVKLRVTGQYRDFDGTARVFRANLFAPGTNNLVGLGGVNTPFRRDQVRADGLNFQKLKLYSVASNFEYDFGPATLTSVTSWWSGKYTSRGDIDGGVPAGPGFIPFSANSQDDVPDLDQFTQELRISSNNDEGLKYQAGVFYFDESLAIASFNYDTPTGTRPSVTALQQQDSKAWGVFGSLTYPVTEQLSLTAGLRYNDDKRRLDVGRGGFFGAIGNGFAKVQDNNLTWDVSATYEASDAVNVYARVAKGYRAPSIQGRALFVFTTVQDAISTADSETIMSYEAGIKTQFSNRLRFNLSAFKYDLNNAQLTAVGGASNAARLINVDNVAGYGFEAELEARPVDNLSLTAGISYNNAEIDDANAFITGCGGGCTVTDPVRPGSPGIFSIDGNQLPQAPKWSINWTAGYGVPVAGGEIYAFTDWAYRSNVNFFLYTSAEFNDDHMLEGGLRLGYRTDRFDIAGYVRNITNDASAVGGIDFNNLTGFVNEPRIYGLEASIKF</sequence>
<evidence type="ECO:0000256" key="3">
    <source>
        <dbReference type="ARBA" id="ARBA00022452"/>
    </source>
</evidence>
<dbReference type="PANTHER" id="PTHR32552:SF81">
    <property type="entry name" value="TONB-DEPENDENT OUTER MEMBRANE RECEPTOR"/>
    <property type="match status" value="1"/>
</dbReference>
<evidence type="ECO:0000256" key="8">
    <source>
        <dbReference type="ARBA" id="ARBA00023077"/>
    </source>
</evidence>
<dbReference type="InterPro" id="IPR039426">
    <property type="entry name" value="TonB-dep_rcpt-like"/>
</dbReference>
<organism evidence="15 16">
    <name type="scientific">Sphingorhabdus lacus</name>
    <dbReference type="NCBI Taxonomy" id="392610"/>
    <lineage>
        <taxon>Bacteria</taxon>
        <taxon>Pseudomonadati</taxon>
        <taxon>Pseudomonadota</taxon>
        <taxon>Alphaproteobacteria</taxon>
        <taxon>Sphingomonadales</taxon>
        <taxon>Sphingomonadaceae</taxon>
        <taxon>Sphingorhabdus</taxon>
    </lineage>
</organism>
<dbReference type="PANTHER" id="PTHR32552">
    <property type="entry name" value="FERRICHROME IRON RECEPTOR-RELATED"/>
    <property type="match status" value="1"/>
</dbReference>
<dbReference type="GO" id="GO:0009279">
    <property type="term" value="C:cell outer membrane"/>
    <property type="evidence" value="ECO:0007669"/>
    <property type="project" value="UniProtKB-SubCell"/>
</dbReference>
<accession>A0A6I6LEG4</accession>
<keyword evidence="16" id="KW-1185">Reference proteome</keyword>
<proteinExistence type="inferred from homology"/>
<dbReference type="InterPro" id="IPR036942">
    <property type="entry name" value="Beta-barrel_TonB_sf"/>
</dbReference>
<dbReference type="GO" id="GO:0006826">
    <property type="term" value="P:iron ion transport"/>
    <property type="evidence" value="ECO:0007669"/>
    <property type="project" value="UniProtKB-KW"/>
</dbReference>
<keyword evidence="8 12" id="KW-0798">TonB box</keyword>
<evidence type="ECO:0000256" key="1">
    <source>
        <dbReference type="ARBA" id="ARBA00004571"/>
    </source>
</evidence>
<keyword evidence="2 11" id="KW-0813">Transport</keyword>
<keyword evidence="15" id="KW-0675">Receptor</keyword>
<comment type="subcellular location">
    <subcellularLocation>
        <location evidence="1 11">Cell outer membrane</location>
        <topology evidence="1 11">Multi-pass membrane protein</topology>
    </subcellularLocation>
</comment>
<evidence type="ECO:0000313" key="16">
    <source>
        <dbReference type="Proteomes" id="UP000428803"/>
    </source>
</evidence>
<evidence type="ECO:0000256" key="11">
    <source>
        <dbReference type="PROSITE-ProRule" id="PRU01360"/>
    </source>
</evidence>
<evidence type="ECO:0000259" key="13">
    <source>
        <dbReference type="Pfam" id="PF00593"/>
    </source>
</evidence>
<keyword evidence="5 11" id="KW-0812">Transmembrane</keyword>
<keyword evidence="3 11" id="KW-1134">Transmembrane beta strand</keyword>
<dbReference type="Pfam" id="PF00593">
    <property type="entry name" value="TonB_dep_Rec_b-barrel"/>
    <property type="match status" value="1"/>
</dbReference>
<comment type="similarity">
    <text evidence="11 12">Belongs to the TonB-dependent receptor family.</text>
</comment>
<dbReference type="EMBL" id="CP035733">
    <property type="protein sequence ID" value="QGY80832.1"/>
    <property type="molecule type" value="Genomic_DNA"/>
</dbReference>
<keyword evidence="10 11" id="KW-0998">Cell outer membrane</keyword>
<keyword evidence="9 11" id="KW-0472">Membrane</keyword>
<keyword evidence="4" id="KW-0410">Iron transport</keyword>